<dbReference type="Proteomes" id="UP000033121">
    <property type="component" value="Unassembled WGS sequence"/>
</dbReference>
<comment type="function">
    <text evidence="1">Alpha-L-fucosidase is responsible for hydrolyzing the alpha-1,6-linked fucose joined to the reducing-end N-acetylglucosamine of the carbohydrate moieties of glycoproteins.</text>
</comment>
<dbReference type="STRING" id="1220578.FPE01S_01_09190"/>
<keyword evidence="10" id="KW-1185">Reference proteome</keyword>
<keyword evidence="5" id="KW-0378">Hydrolase</keyword>
<evidence type="ECO:0000313" key="9">
    <source>
        <dbReference type="EMBL" id="GAO41904.1"/>
    </source>
</evidence>
<evidence type="ECO:0000256" key="6">
    <source>
        <dbReference type="ARBA" id="ARBA00023295"/>
    </source>
</evidence>
<feature type="domain" description="Glycoside hydrolase family 29 N-terminal" evidence="7">
    <location>
        <begin position="7"/>
        <end position="300"/>
    </location>
</feature>
<dbReference type="GO" id="GO:0016139">
    <property type="term" value="P:glycoside catabolic process"/>
    <property type="evidence" value="ECO:0007669"/>
    <property type="project" value="TreeGrafter"/>
</dbReference>
<evidence type="ECO:0000313" key="10">
    <source>
        <dbReference type="Proteomes" id="UP000033121"/>
    </source>
</evidence>
<evidence type="ECO:0000256" key="5">
    <source>
        <dbReference type="ARBA" id="ARBA00022801"/>
    </source>
</evidence>
<dbReference type="EMBL" id="BBWV01000001">
    <property type="protein sequence ID" value="GAO41904.1"/>
    <property type="molecule type" value="Genomic_DNA"/>
</dbReference>
<dbReference type="PANTHER" id="PTHR10030">
    <property type="entry name" value="ALPHA-L-FUCOSIDASE"/>
    <property type="match status" value="1"/>
</dbReference>
<dbReference type="InterPro" id="IPR031919">
    <property type="entry name" value="Fucosidase_C"/>
</dbReference>
<dbReference type="Gene3D" id="3.20.20.80">
    <property type="entry name" value="Glycosidases"/>
    <property type="match status" value="1"/>
</dbReference>
<dbReference type="GO" id="GO:0004560">
    <property type="term" value="F:alpha-L-fucosidase activity"/>
    <property type="evidence" value="ECO:0007669"/>
    <property type="project" value="InterPro"/>
</dbReference>
<dbReference type="PIRSF" id="PIRSF001092">
    <property type="entry name" value="Alpha-L-fucosidase"/>
    <property type="match status" value="1"/>
</dbReference>
<sequence>MYLQGSDENRHQVATYGPLNKFGYKDFIPKFKAEKFNAAEWVDLFKKAGARYIVPVAEHHDGFAMYKTALSKWNAAEMGPHRDVVGELAEATRKAGLVFGVSSHRIEHWWFMNGGRKFDSDVNDPAYADFYGPAREEGETMSPEYMNDWLLRCTELVDKYQPQLFWFDWWIEQPALDPWRKNFAAYYYNKGIDWNKGVVINNKYDKAYPEGTTVLDIERGKLAEIRKLPWQTDDAISYKSWGYIPEDSFKSTKYLINNLIDIVSKNGCLLLNIGPRPDGTIPEPAVERLLAIGRWLEVNGAAIYGTRPWKAFGEGPTQVAGGAFSDAKDKPFTAADIRFTTKDGKLYAIALDVPDKDVVIRSLASGAGNGVVASVSLLGSGEKINFKQGSQALTIQKSSHYPTADAVVYEIQFR</sequence>
<dbReference type="InterPro" id="IPR017853">
    <property type="entry name" value="GH"/>
</dbReference>
<dbReference type="Pfam" id="PF01120">
    <property type="entry name" value="Alpha_L_fucos"/>
    <property type="match status" value="1"/>
</dbReference>
<comment type="caution">
    <text evidence="9">The sequence shown here is derived from an EMBL/GenBank/DDBJ whole genome shotgun (WGS) entry which is preliminary data.</text>
</comment>
<feature type="domain" description="Alpha-L-fucosidase C-terminal" evidence="8">
    <location>
        <begin position="333"/>
        <end position="396"/>
    </location>
</feature>
<dbReference type="EC" id="3.2.1.51" evidence="3"/>
<dbReference type="AlphaFoldDB" id="A0A0E9MWF8"/>
<dbReference type="InterPro" id="IPR016286">
    <property type="entry name" value="FUC_metazoa-typ"/>
</dbReference>
<evidence type="ECO:0000256" key="4">
    <source>
        <dbReference type="ARBA" id="ARBA00022729"/>
    </source>
</evidence>
<dbReference type="PANTHER" id="PTHR10030:SF37">
    <property type="entry name" value="ALPHA-L-FUCOSIDASE-RELATED"/>
    <property type="match status" value="1"/>
</dbReference>
<dbReference type="InterPro" id="IPR057739">
    <property type="entry name" value="Glyco_hydro_29_N"/>
</dbReference>
<keyword evidence="4" id="KW-0732">Signal</keyword>
<dbReference type="PRINTS" id="PR00741">
    <property type="entry name" value="GLHYDRLASE29"/>
</dbReference>
<dbReference type="Pfam" id="PF16757">
    <property type="entry name" value="Fucosidase_C"/>
    <property type="match status" value="1"/>
</dbReference>
<dbReference type="GO" id="GO:0005764">
    <property type="term" value="C:lysosome"/>
    <property type="evidence" value="ECO:0007669"/>
    <property type="project" value="TreeGrafter"/>
</dbReference>
<dbReference type="InterPro" id="IPR013780">
    <property type="entry name" value="Glyco_hydro_b"/>
</dbReference>
<proteinExistence type="inferred from homology"/>
<dbReference type="Gene3D" id="2.60.40.1180">
    <property type="entry name" value="Golgi alpha-mannosidase II"/>
    <property type="match status" value="1"/>
</dbReference>
<comment type="similarity">
    <text evidence="2">Belongs to the glycosyl hydrolase 29 family.</text>
</comment>
<protein>
    <recommendedName>
        <fullName evidence="3">alpha-L-fucosidase</fullName>
        <ecNumber evidence="3">3.2.1.51</ecNumber>
    </recommendedName>
</protein>
<evidence type="ECO:0000256" key="2">
    <source>
        <dbReference type="ARBA" id="ARBA00007951"/>
    </source>
</evidence>
<dbReference type="InterPro" id="IPR000933">
    <property type="entry name" value="Glyco_hydro_29"/>
</dbReference>
<accession>A0A0E9MWF8</accession>
<evidence type="ECO:0000256" key="3">
    <source>
        <dbReference type="ARBA" id="ARBA00012662"/>
    </source>
</evidence>
<dbReference type="SUPFAM" id="SSF51445">
    <property type="entry name" value="(Trans)glycosidases"/>
    <property type="match status" value="1"/>
</dbReference>
<dbReference type="SMART" id="SM00812">
    <property type="entry name" value="Alpha_L_fucos"/>
    <property type="match status" value="1"/>
</dbReference>
<evidence type="ECO:0000256" key="1">
    <source>
        <dbReference type="ARBA" id="ARBA00004071"/>
    </source>
</evidence>
<evidence type="ECO:0000259" key="8">
    <source>
        <dbReference type="Pfam" id="PF16757"/>
    </source>
</evidence>
<name>A0A0E9MWF8_9BACT</name>
<dbReference type="GO" id="GO:0006004">
    <property type="term" value="P:fucose metabolic process"/>
    <property type="evidence" value="ECO:0007669"/>
    <property type="project" value="InterPro"/>
</dbReference>
<gene>
    <name evidence="9" type="ORF">FPE01S_01_09190</name>
</gene>
<reference evidence="9 10" key="1">
    <citation type="submission" date="2015-04" db="EMBL/GenBank/DDBJ databases">
        <title>Whole genome shotgun sequence of Flavihumibacter petaseus NBRC 106054.</title>
        <authorList>
            <person name="Miyazawa S."/>
            <person name="Hosoyama A."/>
            <person name="Hashimoto M."/>
            <person name="Noguchi M."/>
            <person name="Tsuchikane K."/>
            <person name="Ohji S."/>
            <person name="Yamazoe A."/>
            <person name="Ichikawa N."/>
            <person name="Kimura A."/>
            <person name="Fujita N."/>
        </authorList>
    </citation>
    <scope>NUCLEOTIDE SEQUENCE [LARGE SCALE GENOMIC DNA]</scope>
    <source>
        <strain evidence="9 10">NBRC 106054</strain>
    </source>
</reference>
<keyword evidence="6 9" id="KW-0326">Glycosidase</keyword>
<organism evidence="9 10">
    <name type="scientific">Flavihumibacter petaseus NBRC 106054</name>
    <dbReference type="NCBI Taxonomy" id="1220578"/>
    <lineage>
        <taxon>Bacteria</taxon>
        <taxon>Pseudomonadati</taxon>
        <taxon>Bacteroidota</taxon>
        <taxon>Chitinophagia</taxon>
        <taxon>Chitinophagales</taxon>
        <taxon>Chitinophagaceae</taxon>
        <taxon>Flavihumibacter</taxon>
    </lineage>
</organism>
<evidence type="ECO:0000259" key="7">
    <source>
        <dbReference type="Pfam" id="PF01120"/>
    </source>
</evidence>